<keyword evidence="3" id="KW-1185">Reference proteome</keyword>
<feature type="region of interest" description="Disordered" evidence="1">
    <location>
        <begin position="99"/>
        <end position="135"/>
    </location>
</feature>
<accession>A0A1L7WEY2</accession>
<evidence type="ECO:0000313" key="2">
    <source>
        <dbReference type="EMBL" id="CZR51298.1"/>
    </source>
</evidence>
<proteinExistence type="predicted"/>
<evidence type="ECO:0000256" key="1">
    <source>
        <dbReference type="SAM" id="MobiDB-lite"/>
    </source>
</evidence>
<dbReference type="AlphaFoldDB" id="A0A1L7WEY2"/>
<evidence type="ECO:0000313" key="3">
    <source>
        <dbReference type="Proteomes" id="UP000184330"/>
    </source>
</evidence>
<sequence>MFANTNYLPVPRRANSLRAHHKADRSDKTLSLNLATVYEGHISKESLMMEIKEIEHEHDNGEIDAVNEGRVFKERHVMMENEYESDNDEINEGNQETEWLLPGESSGEGPGAASSSDHSSYPTPQEFAKVDQSSHEAGCKEKIDYLMPRILNTRTSDPEKTDIVDKAVDFKVFQEDMEHLLVVGVIAAAEAAERVNVDMNLAHKSRMTAKRKAEEDQKRELAYVEYAKDVNRLAVLNAKLRAQFAATVLQYERESYQCMGLADWLKIYLFAYIKVVGNWFLNLFTGSNLPTSVNHDEIFAFPLHDKHKITRRGLDMMDEKIAQRGEMLRRHRATLDLQRGPRGPVIVTTPQQAINEHLREQEQEEGQRVRYSFDGVNVYRA</sequence>
<protein>
    <submittedName>
        <fullName evidence="2">Uncharacterized protein</fullName>
    </submittedName>
</protein>
<dbReference type="OrthoDB" id="10481406at2759"/>
<feature type="compositionally biased region" description="Low complexity" evidence="1">
    <location>
        <begin position="102"/>
        <end position="116"/>
    </location>
</feature>
<organism evidence="2 3">
    <name type="scientific">Phialocephala subalpina</name>
    <dbReference type="NCBI Taxonomy" id="576137"/>
    <lineage>
        <taxon>Eukaryota</taxon>
        <taxon>Fungi</taxon>
        <taxon>Dikarya</taxon>
        <taxon>Ascomycota</taxon>
        <taxon>Pezizomycotina</taxon>
        <taxon>Leotiomycetes</taxon>
        <taxon>Helotiales</taxon>
        <taxon>Mollisiaceae</taxon>
        <taxon>Phialocephala</taxon>
        <taxon>Phialocephala fortinii species complex</taxon>
    </lineage>
</organism>
<name>A0A1L7WEY2_9HELO</name>
<gene>
    <name evidence="2" type="ORF">PAC_01173</name>
</gene>
<dbReference type="EMBL" id="FJOG01000001">
    <property type="protein sequence ID" value="CZR51298.1"/>
    <property type="molecule type" value="Genomic_DNA"/>
</dbReference>
<reference evidence="2 3" key="1">
    <citation type="submission" date="2016-03" db="EMBL/GenBank/DDBJ databases">
        <authorList>
            <person name="Ploux O."/>
        </authorList>
    </citation>
    <scope>NUCLEOTIDE SEQUENCE [LARGE SCALE GENOMIC DNA]</scope>
    <source>
        <strain evidence="2 3">UAMH 11012</strain>
    </source>
</reference>
<dbReference type="Proteomes" id="UP000184330">
    <property type="component" value="Unassembled WGS sequence"/>
</dbReference>